<keyword evidence="11" id="KW-1185">Reference proteome</keyword>
<comment type="similarity">
    <text evidence="1">Belongs to the guanylate kinase family.</text>
</comment>
<evidence type="ECO:0000256" key="6">
    <source>
        <dbReference type="ARBA" id="ARBA00022777"/>
    </source>
</evidence>
<proteinExistence type="inferred from homology"/>
<keyword evidence="5" id="KW-0547">Nucleotide-binding</keyword>
<evidence type="ECO:0000259" key="9">
    <source>
        <dbReference type="PROSITE" id="PS50052"/>
    </source>
</evidence>
<dbReference type="Gene3D" id="3.40.50.300">
    <property type="entry name" value="P-loop containing nucleotide triphosphate hydrolases"/>
    <property type="match status" value="1"/>
</dbReference>
<evidence type="ECO:0000256" key="1">
    <source>
        <dbReference type="ARBA" id="ARBA00005790"/>
    </source>
</evidence>
<keyword evidence="7" id="KW-0067">ATP-binding</keyword>
<feature type="domain" description="Guanylate kinase-like" evidence="9">
    <location>
        <begin position="3"/>
        <end position="187"/>
    </location>
</feature>
<evidence type="ECO:0000313" key="11">
    <source>
        <dbReference type="Proteomes" id="UP001275932"/>
    </source>
</evidence>
<dbReference type="CDD" id="cd00071">
    <property type="entry name" value="GMPK"/>
    <property type="match status" value="1"/>
</dbReference>
<name>A0ABU4WIJ5_9BACT</name>
<dbReference type="InterPro" id="IPR027417">
    <property type="entry name" value="P-loop_NTPase"/>
</dbReference>
<dbReference type="InterPro" id="IPR017665">
    <property type="entry name" value="Guanylate_kinase"/>
</dbReference>
<dbReference type="PANTHER" id="PTHR23117:SF13">
    <property type="entry name" value="GUANYLATE KINASE"/>
    <property type="match status" value="1"/>
</dbReference>
<gene>
    <name evidence="10" type="primary">gmk</name>
    <name evidence="10" type="ORF">MOX91_04400</name>
</gene>
<accession>A0ABU4WIJ5</accession>
<dbReference type="InterPro" id="IPR020590">
    <property type="entry name" value="Guanylate_kinase_CS"/>
</dbReference>
<dbReference type="SMART" id="SM00072">
    <property type="entry name" value="GuKc"/>
    <property type="match status" value="1"/>
</dbReference>
<protein>
    <recommendedName>
        <fullName evidence="3">Guanylate kinase</fullName>
        <ecNumber evidence="2">2.7.4.8</ecNumber>
    </recommendedName>
    <alternativeName>
        <fullName evidence="8">GMP kinase</fullName>
    </alternativeName>
</protein>
<dbReference type="PANTHER" id="PTHR23117">
    <property type="entry name" value="GUANYLATE KINASE-RELATED"/>
    <property type="match status" value="1"/>
</dbReference>
<dbReference type="NCBIfam" id="TIGR03263">
    <property type="entry name" value="guanyl_kin"/>
    <property type="match status" value="1"/>
</dbReference>
<dbReference type="PROSITE" id="PS50052">
    <property type="entry name" value="GUANYLATE_KINASE_2"/>
    <property type="match status" value="1"/>
</dbReference>
<dbReference type="Pfam" id="PF00625">
    <property type="entry name" value="Guanylate_kin"/>
    <property type="match status" value="1"/>
</dbReference>
<evidence type="ECO:0000313" key="10">
    <source>
        <dbReference type="EMBL" id="MDX8415420.1"/>
    </source>
</evidence>
<comment type="caution">
    <text evidence="10">The sequence shown here is derived from an EMBL/GenBank/DDBJ whole genome shotgun (WGS) entry which is preliminary data.</text>
</comment>
<sequence length="192" mass="21745">MDGILLVVSGPAGSGKNTVCERLMSSCKNITRAITTTTRAPRQGEADGKDYHFVSVEEFESAAKRGDFYEWAMVHGRYYGTSKSEILSKLESGKDVILIIDVQGAKAWREIAKKDAAVAKSLRSVFIRPQSLDVVRERMVLRGDEKEDIERRIKTAERELLEEKNFDFAFVSKTKDEDFISLKNIYEQIKKA</sequence>
<evidence type="ECO:0000256" key="7">
    <source>
        <dbReference type="ARBA" id="ARBA00022840"/>
    </source>
</evidence>
<organism evidence="10 11">
    <name type="scientific">Intestinicryptomonas porci</name>
    <dbReference type="NCBI Taxonomy" id="2926320"/>
    <lineage>
        <taxon>Bacteria</taxon>
        <taxon>Pseudomonadati</taxon>
        <taxon>Verrucomicrobiota</taxon>
        <taxon>Opitutia</taxon>
        <taxon>Opitutales</taxon>
        <taxon>Intestinicryptomonaceae</taxon>
        <taxon>Intestinicryptomonas</taxon>
    </lineage>
</organism>
<evidence type="ECO:0000256" key="2">
    <source>
        <dbReference type="ARBA" id="ARBA00012961"/>
    </source>
</evidence>
<evidence type="ECO:0000256" key="5">
    <source>
        <dbReference type="ARBA" id="ARBA00022741"/>
    </source>
</evidence>
<keyword evidence="6 10" id="KW-0418">Kinase</keyword>
<dbReference type="PROSITE" id="PS00856">
    <property type="entry name" value="GUANYLATE_KINASE_1"/>
    <property type="match status" value="1"/>
</dbReference>
<keyword evidence="4 10" id="KW-0808">Transferase</keyword>
<reference evidence="10 11" key="1">
    <citation type="submission" date="2022-03" db="EMBL/GenBank/DDBJ databases">
        <title>Novel taxa within the pig intestine.</title>
        <authorList>
            <person name="Wylensek D."/>
            <person name="Bishof K."/>
            <person name="Afrizal A."/>
            <person name="Clavel T."/>
        </authorList>
    </citation>
    <scope>NUCLEOTIDE SEQUENCE [LARGE SCALE GENOMIC DNA]</scope>
    <source>
        <strain evidence="10 11">CLA-KB-P66</strain>
    </source>
</reference>
<dbReference type="Proteomes" id="UP001275932">
    <property type="component" value="Unassembled WGS sequence"/>
</dbReference>
<dbReference type="EMBL" id="JALBUT010000004">
    <property type="protein sequence ID" value="MDX8415420.1"/>
    <property type="molecule type" value="Genomic_DNA"/>
</dbReference>
<evidence type="ECO:0000256" key="3">
    <source>
        <dbReference type="ARBA" id="ARBA00016296"/>
    </source>
</evidence>
<evidence type="ECO:0000256" key="4">
    <source>
        <dbReference type="ARBA" id="ARBA00022679"/>
    </source>
</evidence>
<dbReference type="InterPro" id="IPR008144">
    <property type="entry name" value="Guanylate_kin-like_dom"/>
</dbReference>
<evidence type="ECO:0000256" key="8">
    <source>
        <dbReference type="ARBA" id="ARBA00030128"/>
    </source>
</evidence>
<dbReference type="EC" id="2.7.4.8" evidence="2"/>
<dbReference type="RefSeq" id="WP_370396868.1">
    <property type="nucleotide sequence ID" value="NZ_JALBUT010000004.1"/>
</dbReference>
<dbReference type="SUPFAM" id="SSF52540">
    <property type="entry name" value="P-loop containing nucleoside triphosphate hydrolases"/>
    <property type="match status" value="1"/>
</dbReference>
<dbReference type="GO" id="GO:0004385">
    <property type="term" value="F:GMP kinase activity"/>
    <property type="evidence" value="ECO:0007669"/>
    <property type="project" value="UniProtKB-EC"/>
</dbReference>
<dbReference type="Gene3D" id="3.30.63.10">
    <property type="entry name" value="Guanylate Kinase phosphate binding domain"/>
    <property type="match status" value="1"/>
</dbReference>
<dbReference type="InterPro" id="IPR008145">
    <property type="entry name" value="GK/Ca_channel_bsu"/>
</dbReference>